<feature type="region of interest" description="Disordered" evidence="1">
    <location>
        <begin position="236"/>
        <end position="261"/>
    </location>
</feature>
<feature type="compositionally biased region" description="Basic and acidic residues" evidence="1">
    <location>
        <begin position="30"/>
        <end position="90"/>
    </location>
</feature>
<accession>A0A060SPV6</accession>
<feature type="compositionally biased region" description="Acidic residues" evidence="1">
    <location>
        <begin position="123"/>
        <end position="203"/>
    </location>
</feature>
<gene>
    <name evidence="2" type="ORF">BN946_scf184819.g1</name>
</gene>
<dbReference type="AlphaFoldDB" id="A0A060SPV6"/>
<protein>
    <submittedName>
        <fullName evidence="2">Uncharacterized protein</fullName>
    </submittedName>
</protein>
<sequence length="341" mass="37890">MAKRKHSGDASSSDDEAPETFSFGTSKKAAKSEQHAVREFHAAQKLKQREKNRAIDRKLKERAADSKLKGKAKDAGLSHWEKATKGKGAADYDTDEDEGSDEGAQGPGSSALEERMARAMREAEEEDSELDEGSASEDLSGEDVVMEGEEDSVEEMAEDEDQELEEGDKEEGSSDEEYEEGEDEDMDSDEQEEEVEEVEDEDIPSSSKPSKQNRNYLPDHFFKSALFNSAPLNTKITFKDKEDAPSRPPISPHKRRRTKHSAKDIVLGTRTVRTLSKTSEAISPAAAKGLPPPRRVEKFVKQSLNLKGDLNRSKTKGWTRRPAHLGVLRRNGPAAKFVRNT</sequence>
<evidence type="ECO:0000313" key="2">
    <source>
        <dbReference type="EMBL" id="CDO76201.1"/>
    </source>
</evidence>
<proteinExistence type="predicted"/>
<dbReference type="Proteomes" id="UP000029665">
    <property type="component" value="Unassembled WGS sequence"/>
</dbReference>
<name>A0A060SPV6_PYCCI</name>
<comment type="caution">
    <text evidence="2">The sequence shown here is derived from an EMBL/GenBank/DDBJ whole genome shotgun (WGS) entry which is preliminary data.</text>
</comment>
<dbReference type="STRING" id="5643.A0A060SPV6"/>
<feature type="compositionally biased region" description="Polar residues" evidence="1">
    <location>
        <begin position="204"/>
        <end position="215"/>
    </location>
</feature>
<feature type="compositionally biased region" description="Basic and acidic residues" evidence="1">
    <location>
        <begin position="112"/>
        <end position="122"/>
    </location>
</feature>
<evidence type="ECO:0000256" key="1">
    <source>
        <dbReference type="SAM" id="MobiDB-lite"/>
    </source>
</evidence>
<keyword evidence="3" id="KW-1185">Reference proteome</keyword>
<dbReference type="OrthoDB" id="3253399at2759"/>
<feature type="compositionally biased region" description="Acidic residues" evidence="1">
    <location>
        <begin position="92"/>
        <end position="101"/>
    </location>
</feature>
<evidence type="ECO:0000313" key="3">
    <source>
        <dbReference type="Proteomes" id="UP000029665"/>
    </source>
</evidence>
<dbReference type="EMBL" id="CCBP010000348">
    <property type="protein sequence ID" value="CDO76201.1"/>
    <property type="molecule type" value="Genomic_DNA"/>
</dbReference>
<reference evidence="2" key="1">
    <citation type="submission" date="2014-01" db="EMBL/GenBank/DDBJ databases">
        <title>The genome of the white-rot fungus Pycnoporus cinnabarinus: a basidiomycete model with a versatile arsenal for lignocellulosic biomass breakdown.</title>
        <authorList>
            <person name="Levasseur A."/>
            <person name="Lomascolo A."/>
            <person name="Ruiz-Duenas F.J."/>
            <person name="Uzan E."/>
            <person name="Piumi F."/>
            <person name="Kues U."/>
            <person name="Ram A.F.J."/>
            <person name="Murat C."/>
            <person name="Haon M."/>
            <person name="Benoit I."/>
            <person name="Arfi Y."/>
            <person name="Chevret D."/>
            <person name="Drula E."/>
            <person name="Kwon M.J."/>
            <person name="Gouret P."/>
            <person name="Lesage-Meessen L."/>
            <person name="Lombard V."/>
            <person name="Mariette J."/>
            <person name="Noirot C."/>
            <person name="Park J."/>
            <person name="Patyshakuliyeva A."/>
            <person name="Wieneger R.A.B."/>
            <person name="Wosten H.A.B."/>
            <person name="Martin F."/>
            <person name="Coutinho P.M."/>
            <person name="de Vries R."/>
            <person name="Martinez A.T."/>
            <person name="Klopp C."/>
            <person name="Pontarotti P."/>
            <person name="Henrissat B."/>
            <person name="Record E."/>
        </authorList>
    </citation>
    <scope>NUCLEOTIDE SEQUENCE [LARGE SCALE GENOMIC DNA]</scope>
    <source>
        <strain evidence="2">BRFM137</strain>
    </source>
</reference>
<organism evidence="2 3">
    <name type="scientific">Pycnoporus cinnabarinus</name>
    <name type="common">Cinnabar-red polypore</name>
    <name type="synonym">Trametes cinnabarina</name>
    <dbReference type="NCBI Taxonomy" id="5643"/>
    <lineage>
        <taxon>Eukaryota</taxon>
        <taxon>Fungi</taxon>
        <taxon>Dikarya</taxon>
        <taxon>Basidiomycota</taxon>
        <taxon>Agaricomycotina</taxon>
        <taxon>Agaricomycetes</taxon>
        <taxon>Polyporales</taxon>
        <taxon>Polyporaceae</taxon>
        <taxon>Trametes</taxon>
    </lineage>
</organism>
<dbReference type="HOGENOM" id="CLU_083050_0_0_1"/>
<feature type="region of interest" description="Disordered" evidence="1">
    <location>
        <begin position="1"/>
        <end position="216"/>
    </location>
</feature>
<dbReference type="OMA" id="SHWEKAT"/>